<comment type="caution">
    <text evidence="1">The sequence shown here is derived from an EMBL/GenBank/DDBJ whole genome shotgun (WGS) entry which is preliminary data.</text>
</comment>
<dbReference type="Proteomes" id="UP000480266">
    <property type="component" value="Unassembled WGS sequence"/>
</dbReference>
<evidence type="ECO:0000313" key="2">
    <source>
        <dbReference type="Proteomes" id="UP000480266"/>
    </source>
</evidence>
<organism evidence="1 2">
    <name type="scientific">Candidatus Afipia apatlaquensis</name>
    <dbReference type="NCBI Taxonomy" id="2712852"/>
    <lineage>
        <taxon>Bacteria</taxon>
        <taxon>Pseudomonadati</taxon>
        <taxon>Pseudomonadota</taxon>
        <taxon>Alphaproteobacteria</taxon>
        <taxon>Hyphomicrobiales</taxon>
        <taxon>Nitrobacteraceae</taxon>
        <taxon>Afipia</taxon>
    </lineage>
</organism>
<proteinExistence type="predicted"/>
<dbReference type="Gene3D" id="2.40.30.240">
    <property type="match status" value="1"/>
</dbReference>
<protein>
    <submittedName>
        <fullName evidence="1">Uncharacterized protein</fullName>
    </submittedName>
</protein>
<dbReference type="Pfam" id="PF11651">
    <property type="entry name" value="P22_CoatProtein"/>
    <property type="match status" value="1"/>
</dbReference>
<keyword evidence="2" id="KW-1185">Reference proteome</keyword>
<evidence type="ECO:0000313" key="1">
    <source>
        <dbReference type="EMBL" id="NGX96429.1"/>
    </source>
</evidence>
<feature type="non-terminal residue" evidence="1">
    <location>
        <position position="337"/>
    </location>
</feature>
<dbReference type="InterPro" id="IPR024659">
    <property type="entry name" value="Phage_coat_Gp5"/>
</dbReference>
<name>A0A7C9VI30_9BRAD</name>
<sequence length="337" mass="35440">MANTTLTASIVAKAAVAILENELNMAGSVHRGYEEEFDKKVNGYEVGDTITIRKPTDFTVRTNITASAQDVKEAKLTMTANKIAGVDFQFTSQQLTLNIGQLSERVIRPAMIQIANQIDRDVFALYKDIPQWVGTPGGAMDTFKKFSAGARNFDIRSVPNDGGRNIALSPSDFWDIAGAQTALFNPALVEKAFKSGKVGMVAGLDTFMAQNVPTHTVGPLGGTPLVNGASQNTAYDTTGVNTQTLVTDGWTAAAAQRVNVGDVFTIAGVFDVNPVTKVALPILKQFVVASGSTLNSDGSGNLTLTIAPQIVTSGAFQNCSAAPADNAAITFVGTANT</sequence>
<dbReference type="EMBL" id="JAAMRR010000755">
    <property type="protein sequence ID" value="NGX96429.1"/>
    <property type="molecule type" value="Genomic_DNA"/>
</dbReference>
<accession>A0A7C9VI30</accession>
<gene>
    <name evidence="1" type="ORF">G4V63_14775</name>
</gene>
<reference evidence="1" key="1">
    <citation type="submission" date="2020-02" db="EMBL/GenBank/DDBJ databases">
        <title>Draft genome sequence of Candidatus Afipia apatlaquensis IBT-C3, a potential strain for decolorization of textile dyes.</title>
        <authorList>
            <person name="Sanchez-Reyes A."/>
            <person name="Breton-Deval L."/>
            <person name="Mangelson H."/>
            <person name="Sanchez-Flores A."/>
        </authorList>
    </citation>
    <scope>NUCLEOTIDE SEQUENCE [LARGE SCALE GENOMIC DNA]</scope>
    <source>
        <strain evidence="1">IBT-C3</strain>
    </source>
</reference>
<dbReference type="AlphaFoldDB" id="A0A7C9VI30"/>